<evidence type="ECO:0000313" key="3">
    <source>
        <dbReference type="Proteomes" id="UP000499080"/>
    </source>
</evidence>
<dbReference type="EMBL" id="BGPR01015104">
    <property type="protein sequence ID" value="GBN68012.1"/>
    <property type="molecule type" value="Genomic_DNA"/>
</dbReference>
<evidence type="ECO:0000313" key="2">
    <source>
        <dbReference type="EMBL" id="GBN68012.1"/>
    </source>
</evidence>
<dbReference type="PANTHER" id="PTHR33064:SF37">
    <property type="entry name" value="RIBONUCLEASE H"/>
    <property type="match status" value="1"/>
</dbReference>
<dbReference type="PANTHER" id="PTHR33064">
    <property type="entry name" value="POL PROTEIN"/>
    <property type="match status" value="1"/>
</dbReference>
<dbReference type="InterPro" id="IPR043128">
    <property type="entry name" value="Rev_trsase/Diguanyl_cyclase"/>
</dbReference>
<dbReference type="GO" id="GO:0071897">
    <property type="term" value="P:DNA biosynthetic process"/>
    <property type="evidence" value="ECO:0007669"/>
    <property type="project" value="UniProtKB-ARBA"/>
</dbReference>
<dbReference type="InterPro" id="IPR051320">
    <property type="entry name" value="Viral_Replic_Matur_Polypro"/>
</dbReference>
<evidence type="ECO:0000259" key="1">
    <source>
        <dbReference type="Pfam" id="PF17919"/>
    </source>
</evidence>
<proteinExistence type="predicted"/>
<dbReference type="AlphaFoldDB" id="A0A4Y2QX84"/>
<accession>A0A4Y2QX84</accession>
<dbReference type="Proteomes" id="UP000499080">
    <property type="component" value="Unassembled WGS sequence"/>
</dbReference>
<dbReference type="SUPFAM" id="SSF56672">
    <property type="entry name" value="DNA/RNA polymerases"/>
    <property type="match status" value="1"/>
</dbReference>
<reference evidence="2 3" key="1">
    <citation type="journal article" date="2019" name="Sci. Rep.">
        <title>Orb-weaving spider Araneus ventricosus genome elucidates the spidroin gene catalogue.</title>
        <authorList>
            <person name="Kono N."/>
            <person name="Nakamura H."/>
            <person name="Ohtoshi R."/>
            <person name="Moran D.A.P."/>
            <person name="Shinohara A."/>
            <person name="Yoshida Y."/>
            <person name="Fujiwara M."/>
            <person name="Mori M."/>
            <person name="Tomita M."/>
            <person name="Arakawa K."/>
        </authorList>
    </citation>
    <scope>NUCLEOTIDE SEQUENCE [LARGE SCALE GENOMIC DNA]</scope>
</reference>
<dbReference type="Pfam" id="PF17919">
    <property type="entry name" value="RT_RNaseH_2"/>
    <property type="match status" value="1"/>
</dbReference>
<organism evidence="2 3">
    <name type="scientific">Araneus ventricosus</name>
    <name type="common">Orbweaver spider</name>
    <name type="synonym">Epeira ventricosa</name>
    <dbReference type="NCBI Taxonomy" id="182803"/>
    <lineage>
        <taxon>Eukaryota</taxon>
        <taxon>Metazoa</taxon>
        <taxon>Ecdysozoa</taxon>
        <taxon>Arthropoda</taxon>
        <taxon>Chelicerata</taxon>
        <taxon>Arachnida</taxon>
        <taxon>Araneae</taxon>
        <taxon>Araneomorphae</taxon>
        <taxon>Entelegynae</taxon>
        <taxon>Araneoidea</taxon>
        <taxon>Araneidae</taxon>
        <taxon>Araneus</taxon>
    </lineage>
</organism>
<comment type="caution">
    <text evidence="2">The sequence shown here is derived from an EMBL/GenBank/DDBJ whole genome shotgun (WGS) entry which is preliminary data.</text>
</comment>
<dbReference type="OrthoDB" id="430238at2759"/>
<keyword evidence="3" id="KW-1185">Reference proteome</keyword>
<dbReference type="Gene3D" id="3.30.70.270">
    <property type="match status" value="1"/>
</dbReference>
<gene>
    <name evidence="2" type="ORF">AVEN_64477_1</name>
</gene>
<dbReference type="InterPro" id="IPR043502">
    <property type="entry name" value="DNA/RNA_pol_sf"/>
</dbReference>
<name>A0A4Y2QX84_ARAVE</name>
<feature type="domain" description="Reverse transcriptase/retrotransposon-derived protein RNase H-like" evidence="1">
    <location>
        <begin position="24"/>
        <end position="93"/>
    </location>
</feature>
<protein>
    <recommendedName>
        <fullName evidence="1">Reverse transcriptase/retrotransposon-derived protein RNase H-like domain-containing protein</fullName>
    </recommendedName>
</protein>
<dbReference type="InterPro" id="IPR041577">
    <property type="entry name" value="RT_RNaseH_2"/>
</dbReference>
<sequence>MFSTIAAHLTDALKGKYREGVVHWTEDCENGFNSLKQALARKPVLHSPDYNRQCVLLTDVSDNGIRVVLSQVTEGGKEHPIVYHSRKFSNVEKDTV</sequence>